<dbReference type="AlphaFoldDB" id="A0A3M7MJ97"/>
<sequence length="144" mass="15334">MFPTLITTILVAFLLPVARATTHEEDVNWAIAILSDIPATLATPFCDEFVASYAAPTAGVVYGGGGGGGREGGGGGKTTVTVTTTVAPTSYIETHPLTLTPPLHKHNPSSCNSPQHNDHNRNYNFYNLRQQGHCARIGWLQTTT</sequence>
<feature type="chain" id="PRO_5018193123" evidence="1">
    <location>
        <begin position="21"/>
        <end position="144"/>
    </location>
</feature>
<dbReference type="EMBL" id="KE747844">
    <property type="protein sequence ID" value="RMZ74591.1"/>
    <property type="molecule type" value="Genomic_DNA"/>
</dbReference>
<dbReference type="OrthoDB" id="3792650at2759"/>
<protein>
    <submittedName>
        <fullName evidence="2">Uncharacterized protein</fullName>
    </submittedName>
</protein>
<proteinExistence type="predicted"/>
<evidence type="ECO:0000313" key="2">
    <source>
        <dbReference type="EMBL" id="RMZ74591.1"/>
    </source>
</evidence>
<evidence type="ECO:0000313" key="3">
    <source>
        <dbReference type="Proteomes" id="UP000265663"/>
    </source>
</evidence>
<name>A0A3M7MJ97_9PLEO</name>
<keyword evidence="3" id="KW-1185">Reference proteome</keyword>
<dbReference type="Proteomes" id="UP000265663">
    <property type="component" value="Unassembled WGS sequence"/>
</dbReference>
<keyword evidence="1" id="KW-0732">Signal</keyword>
<evidence type="ECO:0000256" key="1">
    <source>
        <dbReference type="SAM" id="SignalP"/>
    </source>
</evidence>
<feature type="signal peptide" evidence="1">
    <location>
        <begin position="1"/>
        <end position="20"/>
    </location>
</feature>
<gene>
    <name evidence="2" type="ORF">GMOD_00003650</name>
</gene>
<reference evidence="2 3" key="1">
    <citation type="journal article" date="2014" name="PLoS ONE">
        <title>De novo Genome Assembly of the Fungal Plant Pathogen Pyrenophora semeniperda.</title>
        <authorList>
            <person name="Soliai M.M."/>
            <person name="Meyer S.E."/>
            <person name="Udall J.A."/>
            <person name="Elzinga D.E."/>
            <person name="Hermansen R.A."/>
            <person name="Bodily P.M."/>
            <person name="Hart A.A."/>
            <person name="Coleman C.E."/>
        </authorList>
    </citation>
    <scope>NUCLEOTIDE SEQUENCE [LARGE SCALE GENOMIC DNA]</scope>
    <source>
        <strain evidence="2 3">CCB06</strain>
        <tissue evidence="2">Mycelium</tissue>
    </source>
</reference>
<organism evidence="2 3">
    <name type="scientific">Pyrenophora seminiperda CCB06</name>
    <dbReference type="NCBI Taxonomy" id="1302712"/>
    <lineage>
        <taxon>Eukaryota</taxon>
        <taxon>Fungi</taxon>
        <taxon>Dikarya</taxon>
        <taxon>Ascomycota</taxon>
        <taxon>Pezizomycotina</taxon>
        <taxon>Dothideomycetes</taxon>
        <taxon>Pleosporomycetidae</taxon>
        <taxon>Pleosporales</taxon>
        <taxon>Pleosporineae</taxon>
        <taxon>Pleosporaceae</taxon>
        <taxon>Pyrenophora</taxon>
    </lineage>
</organism>
<accession>A0A3M7MJ97</accession>